<feature type="compositionally biased region" description="Polar residues" evidence="1">
    <location>
        <begin position="111"/>
        <end position="123"/>
    </location>
</feature>
<feature type="region of interest" description="Disordered" evidence="1">
    <location>
        <begin position="698"/>
        <end position="813"/>
    </location>
</feature>
<dbReference type="InterPro" id="IPR035979">
    <property type="entry name" value="RBD_domain_sf"/>
</dbReference>
<dbReference type="EMBL" id="BQKY01000016">
    <property type="protein sequence ID" value="GJN94102.1"/>
    <property type="molecule type" value="Genomic_DNA"/>
</dbReference>
<dbReference type="GO" id="GO:1990247">
    <property type="term" value="F:N6-methyladenosine-containing RNA reader activity"/>
    <property type="evidence" value="ECO:0007669"/>
    <property type="project" value="TreeGrafter"/>
</dbReference>
<evidence type="ECO:0000313" key="3">
    <source>
        <dbReference type="EMBL" id="GJN94102.1"/>
    </source>
</evidence>
<dbReference type="Proteomes" id="UP001342314">
    <property type="component" value="Unassembled WGS sequence"/>
</dbReference>
<feature type="region of interest" description="Disordered" evidence="1">
    <location>
        <begin position="573"/>
        <end position="610"/>
    </location>
</feature>
<feature type="compositionally biased region" description="Low complexity" evidence="1">
    <location>
        <begin position="99"/>
        <end position="110"/>
    </location>
</feature>
<dbReference type="InterPro" id="IPR012677">
    <property type="entry name" value="Nucleotide-bd_a/b_plait_sf"/>
</dbReference>
<dbReference type="SUPFAM" id="SSF54928">
    <property type="entry name" value="RNA-binding domain, RBD"/>
    <property type="match status" value="1"/>
</dbReference>
<feature type="region of interest" description="Disordered" evidence="1">
    <location>
        <begin position="147"/>
        <end position="226"/>
    </location>
</feature>
<gene>
    <name evidence="3" type="ORF">Rhopal_007176-T1</name>
</gene>
<dbReference type="GO" id="GO:0000381">
    <property type="term" value="P:regulation of alternative mRNA splicing, via spliceosome"/>
    <property type="evidence" value="ECO:0007669"/>
    <property type="project" value="TreeGrafter"/>
</dbReference>
<dbReference type="InterPro" id="IPR045168">
    <property type="entry name" value="YTH_prot"/>
</dbReference>
<dbReference type="CDD" id="cd21134">
    <property type="entry name" value="YTH"/>
    <property type="match status" value="1"/>
</dbReference>
<protein>
    <recommendedName>
        <fullName evidence="2">YTH domain-containing protein</fullName>
    </recommendedName>
</protein>
<name>A0AAV5GYJ6_9BASI</name>
<feature type="region of interest" description="Disordered" evidence="1">
    <location>
        <begin position="351"/>
        <end position="403"/>
    </location>
</feature>
<feature type="compositionally biased region" description="Basic and acidic residues" evidence="1">
    <location>
        <begin position="663"/>
        <end position="682"/>
    </location>
</feature>
<feature type="compositionally biased region" description="Basic and acidic residues" evidence="1">
    <location>
        <begin position="731"/>
        <end position="740"/>
    </location>
</feature>
<sequence>MTHMQHLSHTGYPPSTYPYGLPNNAPYQFPPQVASAPASATRPPVVFSHPFLPRASPSVPMSPHSLDPSPPASIQQRASTAGSEGQQLFYPISSARSSVTSSVPSWPSDPNVQQGRSASVSQVHASPVHPVVAGGLPSAFAASPQDSVFPAQLPRPPASGPSRHSSETRTSVASPTSAGPAPSPLNPLGSNKSSPTGPGVSPGYAPSPVRGTAHGRRRDLPRPPVHSPHALWVGNVPSDASHAELWQFFQTRPTPAMCGKALSPSELHVDLDVNGVESIHLIARSNCAFVNYLSSTHLYHAIDVSNGVALRPDDPRCKKLICRVRHQGDDSRSGVGAQRQGGMHKAFVREQQVRMAESQREIRDEVASRRESRESSVSPGIAISPSPLASPVGRTERERSLASVGSSSTTSSFLTKHFERRYFILKSHDEADLRKSVETGVWATQTHNEPVLQQAFRTARSVYIIFGANGTGCWFGYARMVGPIGEATSSGRSSLPSAGSRDALSSTSTEMRFSSAATILEEPEQLEGAASPAAARRPLISPSEHRYADSSPLGLTPSSANSYAGRVLAGLPATRSTSQSGQSTPQGATGGDGGHGNRESAPASHPTGHIPLSAQREMAREQDLIARETADKLHLPPEAAEAARRAASLGSSVPPATGGGKVVPKERGAKSLEDRSKHDVVAKAAEARNAKLEKIEATMESQTKNSPGTDANQNLPFPRTRHIRNSFNGNREIKVSRDGTEVEPVAGELLLNEFWRTDSGSPSEVPLRPASPQPPFEAPSPRDELAAATAAAPNAQHEAASPSHKVEAKAASA</sequence>
<organism evidence="3 4">
    <name type="scientific">Rhodotorula paludigena</name>
    <dbReference type="NCBI Taxonomy" id="86838"/>
    <lineage>
        <taxon>Eukaryota</taxon>
        <taxon>Fungi</taxon>
        <taxon>Dikarya</taxon>
        <taxon>Basidiomycota</taxon>
        <taxon>Pucciniomycotina</taxon>
        <taxon>Microbotryomycetes</taxon>
        <taxon>Sporidiobolales</taxon>
        <taxon>Sporidiobolaceae</taxon>
        <taxon>Rhodotorula</taxon>
    </lineage>
</organism>
<feature type="compositionally biased region" description="Low complexity" evidence="1">
    <location>
        <begin position="574"/>
        <end position="587"/>
    </location>
</feature>
<feature type="domain" description="YTH" evidence="2">
    <location>
        <begin position="420"/>
        <end position="560"/>
    </location>
</feature>
<dbReference type="GO" id="GO:0003729">
    <property type="term" value="F:mRNA binding"/>
    <property type="evidence" value="ECO:0007669"/>
    <property type="project" value="TreeGrafter"/>
</dbReference>
<feature type="region of interest" description="Disordered" evidence="1">
    <location>
        <begin position="56"/>
        <end position="85"/>
    </location>
</feature>
<reference evidence="3 4" key="1">
    <citation type="submission" date="2021-12" db="EMBL/GenBank/DDBJ databases">
        <title>High titer production of polyol ester of fatty acids by Rhodotorula paludigena BS15 towards product separation-free biomass refinery.</title>
        <authorList>
            <person name="Mano J."/>
            <person name="Ono H."/>
            <person name="Tanaka T."/>
            <person name="Naito K."/>
            <person name="Sushida H."/>
            <person name="Ike M."/>
            <person name="Tokuyasu K."/>
            <person name="Kitaoka M."/>
        </authorList>
    </citation>
    <scope>NUCLEOTIDE SEQUENCE [LARGE SCALE GENOMIC DNA]</scope>
    <source>
        <strain evidence="3 4">BS15</strain>
    </source>
</reference>
<keyword evidence="4" id="KW-1185">Reference proteome</keyword>
<feature type="compositionally biased region" description="Basic and acidic residues" evidence="1">
    <location>
        <begin position="804"/>
        <end position="813"/>
    </location>
</feature>
<feature type="compositionally biased region" description="Low complexity" evidence="1">
    <location>
        <begin position="786"/>
        <end position="800"/>
    </location>
</feature>
<proteinExistence type="predicted"/>
<dbReference type="PANTHER" id="PTHR12357:SF3">
    <property type="entry name" value="YTH DOMAIN-CONTAINING PROTEIN 1"/>
    <property type="match status" value="1"/>
</dbReference>
<dbReference type="Pfam" id="PF04146">
    <property type="entry name" value="YTH"/>
    <property type="match status" value="2"/>
</dbReference>
<evidence type="ECO:0000313" key="4">
    <source>
        <dbReference type="Proteomes" id="UP001342314"/>
    </source>
</evidence>
<dbReference type="PANTHER" id="PTHR12357">
    <property type="entry name" value="YTH YT521-B HOMOLOGY DOMAIN-CONTAINING"/>
    <property type="match status" value="1"/>
</dbReference>
<dbReference type="AlphaFoldDB" id="A0AAV5GYJ6"/>
<dbReference type="GO" id="GO:0005654">
    <property type="term" value="C:nucleoplasm"/>
    <property type="evidence" value="ECO:0007669"/>
    <property type="project" value="TreeGrafter"/>
</dbReference>
<feature type="region of interest" description="Disordered" evidence="1">
    <location>
        <begin position="487"/>
        <end position="508"/>
    </location>
</feature>
<dbReference type="PROSITE" id="PS50882">
    <property type="entry name" value="YTH"/>
    <property type="match status" value="1"/>
</dbReference>
<dbReference type="Gene3D" id="3.10.590.10">
    <property type="entry name" value="ph1033 like domains"/>
    <property type="match status" value="2"/>
</dbReference>
<feature type="compositionally biased region" description="Pro residues" evidence="1">
    <location>
        <begin position="769"/>
        <end position="778"/>
    </location>
</feature>
<feature type="region of interest" description="Disordered" evidence="1">
    <location>
        <begin position="99"/>
        <end position="123"/>
    </location>
</feature>
<evidence type="ECO:0000259" key="2">
    <source>
        <dbReference type="PROSITE" id="PS50882"/>
    </source>
</evidence>
<dbReference type="Gene3D" id="3.30.70.330">
    <property type="match status" value="1"/>
</dbReference>
<evidence type="ECO:0000256" key="1">
    <source>
        <dbReference type="SAM" id="MobiDB-lite"/>
    </source>
</evidence>
<accession>A0AAV5GYJ6</accession>
<comment type="caution">
    <text evidence="3">The sequence shown here is derived from an EMBL/GenBank/DDBJ whole genome shotgun (WGS) entry which is preliminary data.</text>
</comment>
<feature type="compositionally biased region" description="Low complexity" evidence="1">
    <location>
        <begin position="171"/>
        <end position="180"/>
    </location>
</feature>
<feature type="compositionally biased region" description="Polar residues" evidence="1">
    <location>
        <begin position="699"/>
        <end position="715"/>
    </location>
</feature>
<feature type="compositionally biased region" description="Polar residues" evidence="1">
    <location>
        <begin position="72"/>
        <end position="85"/>
    </location>
</feature>
<dbReference type="InterPro" id="IPR007275">
    <property type="entry name" value="YTH_domain"/>
</dbReference>
<dbReference type="GO" id="GO:0000398">
    <property type="term" value="P:mRNA splicing, via spliceosome"/>
    <property type="evidence" value="ECO:0007669"/>
    <property type="project" value="TreeGrafter"/>
</dbReference>
<feature type="compositionally biased region" description="Low complexity" evidence="1">
    <location>
        <begin position="489"/>
        <end position="501"/>
    </location>
</feature>
<feature type="compositionally biased region" description="Basic and acidic residues" evidence="1">
    <location>
        <begin position="351"/>
        <end position="374"/>
    </location>
</feature>
<feature type="region of interest" description="Disordered" evidence="1">
    <location>
        <begin position="631"/>
        <end position="682"/>
    </location>
</feature>